<feature type="region of interest" description="Disordered" evidence="1">
    <location>
        <begin position="119"/>
        <end position="162"/>
    </location>
</feature>
<dbReference type="AlphaFoldDB" id="A0A8H4RRT0"/>
<accession>A0A8H4RRT0</accession>
<evidence type="ECO:0000313" key="3">
    <source>
        <dbReference type="EMBL" id="KAF4634877.1"/>
    </source>
</evidence>
<dbReference type="Proteomes" id="UP000566819">
    <property type="component" value="Unassembled WGS sequence"/>
</dbReference>
<comment type="caution">
    <text evidence="3">The sequence shown here is derived from an EMBL/GenBank/DDBJ whole genome shotgun (WGS) entry which is preliminary data.</text>
</comment>
<reference evidence="3 4" key="1">
    <citation type="submission" date="2020-03" db="EMBL/GenBank/DDBJ databases">
        <title>Draft Genome Sequence of Cudoniella acicularis.</title>
        <authorList>
            <person name="Buettner E."/>
            <person name="Kellner H."/>
        </authorList>
    </citation>
    <scope>NUCLEOTIDE SEQUENCE [LARGE SCALE GENOMIC DNA]</scope>
    <source>
        <strain evidence="3 4">DSM 108380</strain>
    </source>
</reference>
<evidence type="ECO:0000256" key="1">
    <source>
        <dbReference type="SAM" id="MobiDB-lite"/>
    </source>
</evidence>
<keyword evidence="2" id="KW-0812">Transmembrane</keyword>
<feature type="compositionally biased region" description="Basic residues" evidence="1">
    <location>
        <begin position="59"/>
        <end position="70"/>
    </location>
</feature>
<keyword evidence="2" id="KW-0472">Membrane</keyword>
<name>A0A8H4RRT0_9HELO</name>
<evidence type="ECO:0000313" key="4">
    <source>
        <dbReference type="Proteomes" id="UP000566819"/>
    </source>
</evidence>
<feature type="region of interest" description="Disordered" evidence="1">
    <location>
        <begin position="56"/>
        <end position="89"/>
    </location>
</feature>
<feature type="transmembrane region" description="Helical" evidence="2">
    <location>
        <begin position="169"/>
        <end position="194"/>
    </location>
</feature>
<proteinExistence type="predicted"/>
<feature type="compositionally biased region" description="Basic and acidic residues" evidence="1">
    <location>
        <begin position="141"/>
        <end position="151"/>
    </location>
</feature>
<evidence type="ECO:0000256" key="2">
    <source>
        <dbReference type="SAM" id="Phobius"/>
    </source>
</evidence>
<keyword evidence="2" id="KW-1133">Transmembrane helix</keyword>
<sequence>MPEELIVVTLPFKDPLLIQPESIYGNSTSGHDVELSLDLMNDDQDTNDYSLFSEETAQRRNRKRRRRRCPHLPDGPVYPEDNAPQCHSHSLCRLDPQEQRNRLRYLKLRNVRGHKRHSNYWEGSEADSSSSDSDGNDTNEATDRENRHGGTEDNNTDADSGNPQTLWQLLWRGIMTMEVIVLGIILASLTSYFWGV</sequence>
<organism evidence="3 4">
    <name type="scientific">Cudoniella acicularis</name>
    <dbReference type="NCBI Taxonomy" id="354080"/>
    <lineage>
        <taxon>Eukaryota</taxon>
        <taxon>Fungi</taxon>
        <taxon>Dikarya</taxon>
        <taxon>Ascomycota</taxon>
        <taxon>Pezizomycotina</taxon>
        <taxon>Leotiomycetes</taxon>
        <taxon>Helotiales</taxon>
        <taxon>Tricladiaceae</taxon>
        <taxon>Cudoniella</taxon>
    </lineage>
</organism>
<gene>
    <name evidence="3" type="ORF">G7Y89_g3227</name>
</gene>
<dbReference type="EMBL" id="JAAMPI010000154">
    <property type="protein sequence ID" value="KAF4634877.1"/>
    <property type="molecule type" value="Genomic_DNA"/>
</dbReference>
<protein>
    <submittedName>
        <fullName evidence="3">Uncharacterized protein</fullName>
    </submittedName>
</protein>
<keyword evidence="4" id="KW-1185">Reference proteome</keyword>